<dbReference type="AlphaFoldDB" id="A0A1Q9BTG9"/>
<feature type="non-terminal residue" evidence="1">
    <location>
        <position position="91"/>
    </location>
</feature>
<gene>
    <name evidence="1" type="ORF">AK812_SmicGene46615</name>
</gene>
<comment type="caution">
    <text evidence="1">The sequence shown here is derived from an EMBL/GenBank/DDBJ whole genome shotgun (WGS) entry which is preliminary data.</text>
</comment>
<evidence type="ECO:0000313" key="2">
    <source>
        <dbReference type="Proteomes" id="UP000186817"/>
    </source>
</evidence>
<proteinExistence type="predicted"/>
<dbReference type="Proteomes" id="UP000186817">
    <property type="component" value="Unassembled WGS sequence"/>
</dbReference>
<keyword evidence="2" id="KW-1185">Reference proteome</keyword>
<protein>
    <submittedName>
        <fullName evidence="1">Uncharacterized protein</fullName>
    </submittedName>
</protein>
<name>A0A1Q9BTG9_SYMMI</name>
<organism evidence="1 2">
    <name type="scientific">Symbiodinium microadriaticum</name>
    <name type="common">Dinoflagellate</name>
    <name type="synonym">Zooxanthella microadriatica</name>
    <dbReference type="NCBI Taxonomy" id="2951"/>
    <lineage>
        <taxon>Eukaryota</taxon>
        <taxon>Sar</taxon>
        <taxon>Alveolata</taxon>
        <taxon>Dinophyceae</taxon>
        <taxon>Suessiales</taxon>
        <taxon>Symbiodiniaceae</taxon>
        <taxon>Symbiodinium</taxon>
    </lineage>
</organism>
<accession>A0A1Q9BTG9</accession>
<reference evidence="1 2" key="1">
    <citation type="submission" date="2016-02" db="EMBL/GenBank/DDBJ databases">
        <title>Genome analysis of coral dinoflagellate symbionts highlights evolutionary adaptations to a symbiotic lifestyle.</title>
        <authorList>
            <person name="Aranda M."/>
            <person name="Li Y."/>
            <person name="Liew Y.J."/>
            <person name="Baumgarten S."/>
            <person name="Simakov O."/>
            <person name="Wilson M."/>
            <person name="Piel J."/>
            <person name="Ashoor H."/>
            <person name="Bougouffa S."/>
            <person name="Bajic V.B."/>
            <person name="Ryu T."/>
            <person name="Ravasi T."/>
            <person name="Bayer T."/>
            <person name="Micklem G."/>
            <person name="Kim H."/>
            <person name="Bhak J."/>
            <person name="Lajeunesse T.C."/>
            <person name="Voolstra C.R."/>
        </authorList>
    </citation>
    <scope>NUCLEOTIDE SEQUENCE [LARGE SCALE GENOMIC DNA]</scope>
    <source>
        <strain evidence="1 2">CCMP2467</strain>
    </source>
</reference>
<dbReference type="EMBL" id="LSRX01004434">
    <property type="protein sequence ID" value="OLP73983.1"/>
    <property type="molecule type" value="Genomic_DNA"/>
</dbReference>
<evidence type="ECO:0000313" key="1">
    <source>
        <dbReference type="EMBL" id="OLP73983.1"/>
    </source>
</evidence>
<sequence length="91" mass="9384">MGAASAATRVSFVAFLQLVGQLVRILGVYYRPGSFIAPATGAYAAPGQMMPQPAGAPQTVRMVPMAPTPVGMPAPLSVSSRTLGQVLRQAK</sequence>